<comment type="caution">
    <text evidence="3">The sequence shown here is derived from an EMBL/GenBank/DDBJ whole genome shotgun (WGS) entry which is preliminary data.</text>
</comment>
<feature type="compositionally biased region" description="Polar residues" evidence="1">
    <location>
        <begin position="122"/>
        <end position="136"/>
    </location>
</feature>
<dbReference type="Proteomes" id="UP000230673">
    <property type="component" value="Unassembled WGS sequence"/>
</dbReference>
<protein>
    <recommendedName>
        <fullName evidence="2">Peptidase C39-like domain-containing protein</fullName>
    </recommendedName>
</protein>
<organism evidence="3 4">
    <name type="scientific">Candidatus Roizmanbacteria bacterium CG03_land_8_20_14_0_80_35_26</name>
    <dbReference type="NCBI Taxonomy" id="1974845"/>
    <lineage>
        <taxon>Bacteria</taxon>
        <taxon>Candidatus Roizmaniibacteriota</taxon>
    </lineage>
</organism>
<feature type="region of interest" description="Disordered" evidence="1">
    <location>
        <begin position="190"/>
        <end position="212"/>
    </location>
</feature>
<gene>
    <name evidence="3" type="ORF">COS50_00235</name>
</gene>
<evidence type="ECO:0000313" key="4">
    <source>
        <dbReference type="Proteomes" id="UP000230673"/>
    </source>
</evidence>
<dbReference type="AlphaFoldDB" id="A0A2M7BXX3"/>
<evidence type="ECO:0000313" key="3">
    <source>
        <dbReference type="EMBL" id="PIV11423.1"/>
    </source>
</evidence>
<dbReference type="InterPro" id="IPR039564">
    <property type="entry name" value="Peptidase_C39-like"/>
</dbReference>
<proteinExistence type="predicted"/>
<feature type="compositionally biased region" description="Low complexity" evidence="1">
    <location>
        <begin position="137"/>
        <end position="159"/>
    </location>
</feature>
<feature type="compositionally biased region" description="Low complexity" evidence="1">
    <location>
        <begin position="190"/>
        <end position="206"/>
    </location>
</feature>
<evidence type="ECO:0000256" key="1">
    <source>
        <dbReference type="SAM" id="MobiDB-lite"/>
    </source>
</evidence>
<dbReference type="Pfam" id="PF13529">
    <property type="entry name" value="Peptidase_C39_2"/>
    <property type="match status" value="1"/>
</dbReference>
<reference evidence="4" key="1">
    <citation type="submission" date="2017-09" db="EMBL/GenBank/DDBJ databases">
        <title>Depth-based differentiation of microbial function through sediment-hosted aquifers and enrichment of novel symbionts in the deep terrestrial subsurface.</title>
        <authorList>
            <person name="Probst A.J."/>
            <person name="Ladd B."/>
            <person name="Jarett J.K."/>
            <person name="Geller-Mcgrath D.E."/>
            <person name="Sieber C.M.K."/>
            <person name="Emerson J.B."/>
            <person name="Anantharaman K."/>
            <person name="Thomas B.C."/>
            <person name="Malmstrom R."/>
            <person name="Stieglmeier M."/>
            <person name="Klingl A."/>
            <person name="Woyke T."/>
            <person name="Ryan C.M."/>
            <person name="Banfield J.F."/>
        </authorList>
    </citation>
    <scope>NUCLEOTIDE SEQUENCE [LARGE SCALE GENOMIC DNA]</scope>
</reference>
<feature type="domain" description="Peptidase C39-like" evidence="2">
    <location>
        <begin position="220"/>
        <end position="358"/>
    </location>
</feature>
<accession>A0A2M7BXX3</accession>
<feature type="region of interest" description="Disordered" evidence="1">
    <location>
        <begin position="122"/>
        <end position="163"/>
    </location>
</feature>
<dbReference type="EMBL" id="PEUY01000006">
    <property type="protein sequence ID" value="PIV11423.1"/>
    <property type="molecule type" value="Genomic_DNA"/>
</dbReference>
<name>A0A2M7BXX3_9BACT</name>
<evidence type="ECO:0000259" key="2">
    <source>
        <dbReference type="Pfam" id="PF13529"/>
    </source>
</evidence>
<sequence>MRKVIVIAIGVLFFLFIVLFVISRVKTSQQSNQTGPTPTTFFIDNQSAKINSQQNQRIINNALPLTPYENENFRFDYSTSLNQLVVQEKTLQAKEKFSEWAMQNGLTELADNPELVVFQGQSPISDNFTTPTSAEANQSPTTNNESQTTNNNQSPTPTSADNNQQIYSYPFINEFLNIFSKLRQNIGQVTPTPTSSLGSPSPSSITNPPAGGHPPTSGYMYYAQCNGYGGISLPSGCTLCNAGCGPTTVAMIASSFVSADYDPKIIVDMYQSRGYGLGCAGSDYYDAHSLLESLSVKTTDYLIFNLESADQVVSDLKNYLAAGWTFFTLANFRENGGGHFFWITDIDEAGNVWAYDPYYGRFQAPPLNENSRYPFPKYRVAFGVKK</sequence>